<gene>
    <name evidence="1" type="ORF">N0392_09930</name>
</gene>
<organism evidence="1 2">
    <name type="scientific">Morganella morganii</name>
    <name type="common">Proteus morganii</name>
    <dbReference type="NCBI Taxonomy" id="582"/>
    <lineage>
        <taxon>Bacteria</taxon>
        <taxon>Pseudomonadati</taxon>
        <taxon>Pseudomonadota</taxon>
        <taxon>Gammaproteobacteria</taxon>
        <taxon>Enterobacterales</taxon>
        <taxon>Morganellaceae</taxon>
        <taxon>Morganella</taxon>
    </lineage>
</organism>
<dbReference type="EMBL" id="JAPNMI010000004">
    <property type="protein sequence ID" value="MCY0790003.1"/>
    <property type="molecule type" value="Genomic_DNA"/>
</dbReference>
<protein>
    <submittedName>
        <fullName evidence="1">Uncharacterized protein</fullName>
    </submittedName>
</protein>
<evidence type="ECO:0000313" key="2">
    <source>
        <dbReference type="Proteomes" id="UP001076655"/>
    </source>
</evidence>
<name>A0A9Q4GVB3_MORMO</name>
<evidence type="ECO:0000313" key="1">
    <source>
        <dbReference type="EMBL" id="MCY0790003.1"/>
    </source>
</evidence>
<dbReference type="Proteomes" id="UP001076655">
    <property type="component" value="Unassembled WGS sequence"/>
</dbReference>
<accession>A0A9Q4GVB3</accession>
<dbReference type="AlphaFoldDB" id="A0A9Q4GVB3"/>
<reference evidence="1" key="1">
    <citation type="submission" date="2022-08" db="EMBL/GenBank/DDBJ databases">
        <authorList>
            <person name="Dale J.L."/>
        </authorList>
    </citation>
    <scope>NUCLEOTIDE SEQUENCE</scope>
    <source>
        <strain evidence="1">2022EL-00758</strain>
    </source>
</reference>
<comment type="caution">
    <text evidence="1">The sequence shown here is derived from an EMBL/GenBank/DDBJ whole genome shotgun (WGS) entry which is preliminary data.</text>
</comment>
<sequence>MNSTIFTAHCQAWLDDLTRLHVTHGLCRPEIKKWHRLTMTACPLPGDFTDLLIIPQFLLEAVQAGTVEEESVPGRIIKRAEGIPLMSMLRSECYRLGLSALAEQLQLLIRQYPQPGIRESLTLCSGLINLAT</sequence>
<dbReference type="RefSeq" id="WP_260249341.1">
    <property type="nucleotide sequence ID" value="NZ_JALMEJ010000005.1"/>
</dbReference>
<proteinExistence type="predicted"/>